<proteinExistence type="predicted"/>
<evidence type="ECO:0000313" key="1">
    <source>
        <dbReference type="EMBL" id="SMC77521.1"/>
    </source>
</evidence>
<reference evidence="2" key="1">
    <citation type="submission" date="2017-04" db="EMBL/GenBank/DDBJ databases">
        <authorList>
            <person name="Varghese N."/>
            <person name="Submissions S."/>
        </authorList>
    </citation>
    <scope>NUCLEOTIDE SEQUENCE [LARGE SCALE GENOMIC DNA]</scope>
    <source>
        <strain evidence="2">DSM 44073</strain>
    </source>
</reference>
<dbReference type="Proteomes" id="UP000192840">
    <property type="component" value="Unassembled WGS sequence"/>
</dbReference>
<gene>
    <name evidence="1" type="ORF">SAMN05660733_01610</name>
</gene>
<dbReference type="STRING" id="40571.SAMN05660733_01610"/>
<keyword evidence="2" id="KW-1185">Reference proteome</keyword>
<sequence length="56" mass="5873">MTPTTTRRTRTWPFHLAALALVAAGLLVPHALLVAAGLLLAGSVALSPRADRVNRS</sequence>
<dbReference type="EMBL" id="FWYC01000005">
    <property type="protein sequence ID" value="SMC77521.1"/>
    <property type="molecule type" value="Genomic_DNA"/>
</dbReference>
<dbReference type="RefSeq" id="WP_157513014.1">
    <property type="nucleotide sequence ID" value="NZ_FWYC01000005.1"/>
</dbReference>
<protein>
    <submittedName>
        <fullName evidence="1">Uncharacterized protein</fullName>
    </submittedName>
</protein>
<accession>A0A1W2BXC0</accession>
<dbReference type="AlphaFoldDB" id="A0A1W2BXC0"/>
<name>A0A1W2BXC0_9PSEU</name>
<evidence type="ECO:0000313" key="2">
    <source>
        <dbReference type="Proteomes" id="UP000192840"/>
    </source>
</evidence>
<organism evidence="1 2">
    <name type="scientific">Lentzea albidocapillata</name>
    <dbReference type="NCBI Taxonomy" id="40571"/>
    <lineage>
        <taxon>Bacteria</taxon>
        <taxon>Bacillati</taxon>
        <taxon>Actinomycetota</taxon>
        <taxon>Actinomycetes</taxon>
        <taxon>Pseudonocardiales</taxon>
        <taxon>Pseudonocardiaceae</taxon>
        <taxon>Lentzea</taxon>
    </lineage>
</organism>